<proteinExistence type="predicted"/>
<protein>
    <submittedName>
        <fullName evidence="1">Uncharacterized protein</fullName>
    </submittedName>
</protein>
<accession>A0A2P2K4N4</accession>
<organism evidence="1">
    <name type="scientific">Rhizophora mucronata</name>
    <name type="common">Asiatic mangrove</name>
    <dbReference type="NCBI Taxonomy" id="61149"/>
    <lineage>
        <taxon>Eukaryota</taxon>
        <taxon>Viridiplantae</taxon>
        <taxon>Streptophyta</taxon>
        <taxon>Embryophyta</taxon>
        <taxon>Tracheophyta</taxon>
        <taxon>Spermatophyta</taxon>
        <taxon>Magnoliopsida</taxon>
        <taxon>eudicotyledons</taxon>
        <taxon>Gunneridae</taxon>
        <taxon>Pentapetalae</taxon>
        <taxon>rosids</taxon>
        <taxon>fabids</taxon>
        <taxon>Malpighiales</taxon>
        <taxon>Rhizophoraceae</taxon>
        <taxon>Rhizophora</taxon>
    </lineage>
</organism>
<evidence type="ECO:0000313" key="1">
    <source>
        <dbReference type="EMBL" id="MBX00670.1"/>
    </source>
</evidence>
<name>A0A2P2K4N4_RHIMU</name>
<dbReference type="AlphaFoldDB" id="A0A2P2K4N4"/>
<dbReference type="EMBL" id="GGEC01020186">
    <property type="protein sequence ID" value="MBX00670.1"/>
    <property type="molecule type" value="Transcribed_RNA"/>
</dbReference>
<sequence>MAKGLDSLEIPQTIEFQTVASLREWLHAGGEIYSPGSYVTPNFGSYALPNSGTENECGDTVTFNPELVDALQECMRQLEAEAESILQQTAESLVEGDGIFHKKSTS</sequence>
<reference evidence="1" key="1">
    <citation type="submission" date="2018-02" db="EMBL/GenBank/DDBJ databases">
        <title>Rhizophora mucronata_Transcriptome.</title>
        <authorList>
            <person name="Meera S.P."/>
            <person name="Sreeshan A."/>
            <person name="Augustine A."/>
        </authorList>
    </citation>
    <scope>NUCLEOTIDE SEQUENCE</scope>
    <source>
        <tissue evidence="1">Leaf</tissue>
    </source>
</reference>